<evidence type="ECO:0000256" key="1">
    <source>
        <dbReference type="SAM" id="MobiDB-lite"/>
    </source>
</evidence>
<reference evidence="2 3" key="1">
    <citation type="submission" date="2020-02" db="EMBL/GenBank/DDBJ databases">
        <authorList>
            <person name="Ferguson B K."/>
        </authorList>
    </citation>
    <scope>NUCLEOTIDE SEQUENCE [LARGE SCALE GENOMIC DNA]</scope>
</reference>
<feature type="compositionally biased region" description="Polar residues" evidence="1">
    <location>
        <begin position="41"/>
        <end position="52"/>
    </location>
</feature>
<feature type="region of interest" description="Disordered" evidence="1">
    <location>
        <begin position="38"/>
        <end position="73"/>
    </location>
</feature>
<gene>
    <name evidence="2" type="ORF">TBRA_LOCUS3435</name>
</gene>
<evidence type="ECO:0000313" key="2">
    <source>
        <dbReference type="EMBL" id="CAB0031466.1"/>
    </source>
</evidence>
<protein>
    <submittedName>
        <fullName evidence="2">Uncharacterized protein</fullName>
    </submittedName>
</protein>
<proteinExistence type="predicted"/>
<dbReference type="AlphaFoldDB" id="A0A6H5I099"/>
<accession>A0A6H5I099</accession>
<dbReference type="Proteomes" id="UP000479190">
    <property type="component" value="Unassembled WGS sequence"/>
</dbReference>
<evidence type="ECO:0000313" key="3">
    <source>
        <dbReference type="Proteomes" id="UP000479190"/>
    </source>
</evidence>
<organism evidence="2 3">
    <name type="scientific">Trichogramma brassicae</name>
    <dbReference type="NCBI Taxonomy" id="86971"/>
    <lineage>
        <taxon>Eukaryota</taxon>
        <taxon>Metazoa</taxon>
        <taxon>Ecdysozoa</taxon>
        <taxon>Arthropoda</taxon>
        <taxon>Hexapoda</taxon>
        <taxon>Insecta</taxon>
        <taxon>Pterygota</taxon>
        <taxon>Neoptera</taxon>
        <taxon>Endopterygota</taxon>
        <taxon>Hymenoptera</taxon>
        <taxon>Apocrita</taxon>
        <taxon>Proctotrupomorpha</taxon>
        <taxon>Chalcidoidea</taxon>
        <taxon>Trichogrammatidae</taxon>
        <taxon>Trichogramma</taxon>
    </lineage>
</organism>
<feature type="compositionally biased region" description="Basic and acidic residues" evidence="1">
    <location>
        <begin position="55"/>
        <end position="66"/>
    </location>
</feature>
<name>A0A6H5I099_9HYME</name>
<dbReference type="EMBL" id="CADCXV010000645">
    <property type="protein sequence ID" value="CAB0031466.1"/>
    <property type="molecule type" value="Genomic_DNA"/>
</dbReference>
<sequence>MPLKWNNFRKSESVRPDSARRLINEKIFQTRVALSDEIRARQSSQNKNTSAPATRRAERLQHESSRKTTIGGH</sequence>
<keyword evidence="3" id="KW-1185">Reference proteome</keyword>